<reference evidence="1" key="1">
    <citation type="submission" date="2018-02" db="EMBL/GenBank/DDBJ databases">
        <title>Rhizophora mucronata_Transcriptome.</title>
        <authorList>
            <person name="Meera S.P."/>
            <person name="Sreeshan A."/>
            <person name="Augustine A."/>
        </authorList>
    </citation>
    <scope>NUCLEOTIDE SEQUENCE</scope>
    <source>
        <tissue evidence="1">Leaf</tissue>
    </source>
</reference>
<accession>A0A2P2R3Q4</accession>
<evidence type="ECO:0000313" key="1">
    <source>
        <dbReference type="EMBL" id="MBX73899.1"/>
    </source>
</evidence>
<sequence>MKLLLLGWVSTLYVSLNVLFPCLYECFL</sequence>
<organism evidence="1">
    <name type="scientific">Rhizophora mucronata</name>
    <name type="common">Asiatic mangrove</name>
    <dbReference type="NCBI Taxonomy" id="61149"/>
    <lineage>
        <taxon>Eukaryota</taxon>
        <taxon>Viridiplantae</taxon>
        <taxon>Streptophyta</taxon>
        <taxon>Embryophyta</taxon>
        <taxon>Tracheophyta</taxon>
        <taxon>Spermatophyta</taxon>
        <taxon>Magnoliopsida</taxon>
        <taxon>eudicotyledons</taxon>
        <taxon>Gunneridae</taxon>
        <taxon>Pentapetalae</taxon>
        <taxon>rosids</taxon>
        <taxon>fabids</taxon>
        <taxon>Malpighiales</taxon>
        <taxon>Rhizophoraceae</taxon>
        <taxon>Rhizophora</taxon>
    </lineage>
</organism>
<name>A0A2P2R3Q4_RHIMU</name>
<dbReference type="EMBL" id="GGEC01093415">
    <property type="protein sequence ID" value="MBX73899.1"/>
    <property type="molecule type" value="Transcribed_RNA"/>
</dbReference>
<dbReference type="AlphaFoldDB" id="A0A2P2R3Q4"/>
<proteinExistence type="predicted"/>
<protein>
    <submittedName>
        <fullName evidence="1">Uncharacterized protein</fullName>
    </submittedName>
</protein>